<reference evidence="1" key="2">
    <citation type="journal article" date="2015" name="Fish Shellfish Immunol.">
        <title>Early steps in the European eel (Anguilla anguilla)-Vibrio vulnificus interaction in the gills: Role of the RtxA13 toxin.</title>
        <authorList>
            <person name="Callol A."/>
            <person name="Pajuelo D."/>
            <person name="Ebbesson L."/>
            <person name="Teles M."/>
            <person name="MacKenzie S."/>
            <person name="Amaro C."/>
        </authorList>
    </citation>
    <scope>NUCLEOTIDE SEQUENCE</scope>
</reference>
<protein>
    <submittedName>
        <fullName evidence="1">Uncharacterized protein</fullName>
    </submittedName>
</protein>
<evidence type="ECO:0000313" key="1">
    <source>
        <dbReference type="EMBL" id="JAH51434.1"/>
    </source>
</evidence>
<accession>A0A0E9TCM5</accession>
<sequence length="25" mass="2877">MNARAQAPFIHFKSVFPLNLMDTEV</sequence>
<dbReference type="AlphaFoldDB" id="A0A0E9TCM5"/>
<name>A0A0E9TCM5_ANGAN</name>
<proteinExistence type="predicted"/>
<reference evidence="1" key="1">
    <citation type="submission" date="2014-11" db="EMBL/GenBank/DDBJ databases">
        <authorList>
            <person name="Amaro Gonzalez C."/>
        </authorList>
    </citation>
    <scope>NUCLEOTIDE SEQUENCE</scope>
</reference>
<dbReference type="EMBL" id="GBXM01057143">
    <property type="protein sequence ID" value="JAH51434.1"/>
    <property type="molecule type" value="Transcribed_RNA"/>
</dbReference>
<organism evidence="1">
    <name type="scientific">Anguilla anguilla</name>
    <name type="common">European freshwater eel</name>
    <name type="synonym">Muraena anguilla</name>
    <dbReference type="NCBI Taxonomy" id="7936"/>
    <lineage>
        <taxon>Eukaryota</taxon>
        <taxon>Metazoa</taxon>
        <taxon>Chordata</taxon>
        <taxon>Craniata</taxon>
        <taxon>Vertebrata</taxon>
        <taxon>Euteleostomi</taxon>
        <taxon>Actinopterygii</taxon>
        <taxon>Neopterygii</taxon>
        <taxon>Teleostei</taxon>
        <taxon>Anguilliformes</taxon>
        <taxon>Anguillidae</taxon>
        <taxon>Anguilla</taxon>
    </lineage>
</organism>